<accession>A0A1S9DEF7</accession>
<dbReference type="InterPro" id="IPR053008">
    <property type="entry name" value="Phomopsin_biosynth_assoc"/>
</dbReference>
<dbReference type="PANTHER" id="PTHR35896">
    <property type="entry name" value="IG-LIKE DOMAIN-CONTAINING PROTEIN"/>
    <property type="match status" value="1"/>
</dbReference>
<dbReference type="VEuPathDB" id="FungiDB:AO090010000177"/>
<gene>
    <name evidence="2" type="ORF">OAory_01039670</name>
</gene>
<keyword evidence="1" id="KW-0472">Membrane</keyword>
<sequence>MEKIYLRNYEPVPKADHVEDSGDSDTTLTVRPRRRSVQQYLKRNLATITITGLLLILLLLVIALIAAITLQPVRQALSWEHSSVYSGSHHSGQRQCLPTAPRTRLSCGNSTDEAEALGCTYDPLSACWLHQECPHDYVKEFTEFNNGEPFIYYYDKEMTRQMKDYDEVGRNVNGFYWTSNREHLVHCLYLLRRAHDVHMRGDRLDTMLADLEHTDHCTNMLANWLRRPDPALDELGTQGQTHCFMSCNALRLSLERLLELDGWRRLGARLRLNDNGKLEYHIPAEYSPKRPATDFTVSKYSMGISDHALGAKFPRASSQPTVVGCPMDLVPLCIGPQSPRQIEDWLYSDRPQFAIHVVLFDDATLVTVTWMHTLTDAMGLAGFFKAWTAVLNGREEDVPEFQGIGETPLQQLGQHIAGETYVNYKFMLKGFGLLSFAFWYFFELFWYRREEQRIMCIPGRFVEKMRTESLKELRHQNKEENAPFVSESDVLFAWWTRAQTRALNPFRSRTITLMNVFDIRAAALPESASQNSALVANAVQTSLTFLRPQQILNQPLGFLASQIRHSLVQVRTKPQVEAFYALYKSELTKTGHSPLYAAPNGLLLGCTNWHRARFFEVDFSAAVVKKGRGSDYTNNRGRPSYLNTVSLTTGLSLRNLAQIVGKDASGNWWLMCALRKEAWPTIEEELKSLGAKDSR</sequence>
<comment type="caution">
    <text evidence="2">The sequence shown here is derived from an EMBL/GenBank/DDBJ whole genome shotgun (WGS) entry which is preliminary data.</text>
</comment>
<feature type="transmembrane region" description="Helical" evidence="1">
    <location>
        <begin position="45"/>
        <end position="68"/>
    </location>
</feature>
<dbReference type="PANTHER" id="PTHR35896:SF3">
    <property type="entry name" value="MAJOR FACILITATOR SUPERFAMILY TRANSPORTER"/>
    <property type="match status" value="1"/>
</dbReference>
<dbReference type="EMBL" id="MKZY01000006">
    <property type="protein sequence ID" value="OOO07467.1"/>
    <property type="molecule type" value="Genomic_DNA"/>
</dbReference>
<evidence type="ECO:0000313" key="3">
    <source>
        <dbReference type="Proteomes" id="UP000190312"/>
    </source>
</evidence>
<dbReference type="VEuPathDB" id="FungiDB:AO090010000178"/>
<keyword evidence="1" id="KW-0812">Transmembrane</keyword>
<keyword evidence="1" id="KW-1133">Transmembrane helix</keyword>
<organism evidence="2 3">
    <name type="scientific">Aspergillus oryzae</name>
    <name type="common">Yellow koji mold</name>
    <dbReference type="NCBI Taxonomy" id="5062"/>
    <lineage>
        <taxon>Eukaryota</taxon>
        <taxon>Fungi</taxon>
        <taxon>Dikarya</taxon>
        <taxon>Ascomycota</taxon>
        <taxon>Pezizomycotina</taxon>
        <taxon>Eurotiomycetes</taxon>
        <taxon>Eurotiomycetidae</taxon>
        <taxon>Eurotiales</taxon>
        <taxon>Aspergillaceae</taxon>
        <taxon>Aspergillus</taxon>
        <taxon>Aspergillus subgen. Circumdati</taxon>
    </lineage>
</organism>
<evidence type="ECO:0000313" key="2">
    <source>
        <dbReference type="EMBL" id="OOO07467.1"/>
    </source>
</evidence>
<dbReference type="eggNOG" id="ENOG502S6KB">
    <property type="taxonomic scope" value="Eukaryota"/>
</dbReference>
<reference evidence="2 3" key="1">
    <citation type="submission" date="2016-10" db="EMBL/GenBank/DDBJ databases">
        <title>Genome sequencing of Aspergillus oryzae BCC7051.</title>
        <authorList>
            <person name="Thammarongtham C."/>
            <person name="Vorapreeda T."/>
            <person name="Nookaew I."/>
            <person name="Srisuk T."/>
            <person name="Land M."/>
            <person name="Jeennor S."/>
            <person name="Laoteng K."/>
        </authorList>
    </citation>
    <scope>NUCLEOTIDE SEQUENCE [LARGE SCALE GENOMIC DNA]</scope>
    <source>
        <strain evidence="2 3">BCC7051</strain>
    </source>
</reference>
<dbReference type="GO" id="GO:0016740">
    <property type="term" value="F:transferase activity"/>
    <property type="evidence" value="ECO:0007669"/>
    <property type="project" value="UniProtKB-KW"/>
</dbReference>
<dbReference type="Proteomes" id="UP000190312">
    <property type="component" value="Unassembled WGS sequence"/>
</dbReference>
<dbReference type="Pfam" id="PF02458">
    <property type="entry name" value="Transferase"/>
    <property type="match status" value="1"/>
</dbReference>
<evidence type="ECO:0000256" key="1">
    <source>
        <dbReference type="SAM" id="Phobius"/>
    </source>
</evidence>
<keyword evidence="2" id="KW-0808">Transferase</keyword>
<dbReference type="OrthoDB" id="21502at2759"/>
<dbReference type="Gene3D" id="3.30.559.10">
    <property type="entry name" value="Chloramphenicol acetyltransferase-like domain"/>
    <property type="match status" value="2"/>
</dbReference>
<protein>
    <submittedName>
        <fullName evidence="2">Transferase</fullName>
    </submittedName>
</protein>
<name>A0A1S9DEF7_ASPOZ</name>
<dbReference type="InterPro" id="IPR023213">
    <property type="entry name" value="CAT-like_dom_sf"/>
</dbReference>
<dbReference type="AlphaFoldDB" id="A0A1S9DEF7"/>
<proteinExistence type="predicted"/>